<reference evidence="5 6" key="1">
    <citation type="submission" date="2018-05" db="EMBL/GenBank/DDBJ databases">
        <authorList>
            <person name="Datahose"/>
        </authorList>
    </citation>
    <scope>NUCLEOTIDE SEQUENCE</scope>
</reference>
<evidence type="ECO:0000313" key="5">
    <source>
        <dbReference type="Ensembl" id="ENSACLP00000038654.2"/>
    </source>
</evidence>
<reference evidence="6" key="2">
    <citation type="submission" date="2023-03" db="EMBL/GenBank/DDBJ databases">
        <authorList>
            <consortium name="Wellcome Sanger Institute Data Sharing"/>
        </authorList>
    </citation>
    <scope>NUCLEOTIDE SEQUENCE [LARGE SCALE GENOMIC DNA]</scope>
</reference>
<dbReference type="Proteomes" id="UP000265100">
    <property type="component" value="Chromosome 7"/>
</dbReference>
<evidence type="ECO:0000256" key="4">
    <source>
        <dbReference type="SAM" id="MobiDB-lite"/>
    </source>
</evidence>
<dbReference type="PROSITE" id="PS50082">
    <property type="entry name" value="WD_REPEATS_2"/>
    <property type="match status" value="2"/>
</dbReference>
<name>A0A3P8RAU1_ASTCA</name>
<dbReference type="Bgee" id="ENSACLG00000026095">
    <property type="expression patterns" value="Expressed in testis and 7 other cell types or tissues"/>
</dbReference>
<organism evidence="5 6">
    <name type="scientific">Astatotilapia calliptera</name>
    <name type="common">Eastern happy</name>
    <name type="synonym">Chromis callipterus</name>
    <dbReference type="NCBI Taxonomy" id="8154"/>
    <lineage>
        <taxon>Eukaryota</taxon>
        <taxon>Metazoa</taxon>
        <taxon>Chordata</taxon>
        <taxon>Craniata</taxon>
        <taxon>Vertebrata</taxon>
        <taxon>Euteleostomi</taxon>
        <taxon>Actinopterygii</taxon>
        <taxon>Neopterygii</taxon>
        <taxon>Teleostei</taxon>
        <taxon>Neoteleostei</taxon>
        <taxon>Acanthomorphata</taxon>
        <taxon>Ovalentaria</taxon>
        <taxon>Cichlomorphae</taxon>
        <taxon>Cichliformes</taxon>
        <taxon>Cichlidae</taxon>
        <taxon>African cichlids</taxon>
        <taxon>Pseudocrenilabrinae</taxon>
        <taxon>Haplochromini</taxon>
        <taxon>Astatotilapia</taxon>
    </lineage>
</organism>
<dbReference type="InterPro" id="IPR040102">
    <property type="entry name" value="WDR41"/>
</dbReference>
<keyword evidence="2" id="KW-0677">Repeat</keyword>
<protein>
    <recommendedName>
        <fullName evidence="7">WD repeat domain 41</fullName>
    </recommendedName>
</protein>
<accession>A0A3P8RAU1</accession>
<proteinExistence type="predicted"/>
<dbReference type="Ensembl" id="ENSACLT00000039572.2">
    <property type="protein sequence ID" value="ENSACLP00000038654.2"/>
    <property type="gene ID" value="ENSACLG00000026095.2"/>
</dbReference>
<dbReference type="GeneTree" id="ENSGT00390000017026"/>
<dbReference type="PANTHER" id="PTHR22805">
    <property type="entry name" value="WDR41-RELATED"/>
    <property type="match status" value="1"/>
</dbReference>
<dbReference type="InterPro" id="IPR036322">
    <property type="entry name" value="WD40_repeat_dom_sf"/>
</dbReference>
<dbReference type="OMA" id="VCLWNAQ"/>
<dbReference type="Pfam" id="PF25178">
    <property type="entry name" value="Beta-prop_WDR41"/>
    <property type="match status" value="1"/>
</dbReference>
<evidence type="ECO:0000256" key="1">
    <source>
        <dbReference type="ARBA" id="ARBA00022574"/>
    </source>
</evidence>
<feature type="repeat" description="WD" evidence="3">
    <location>
        <begin position="57"/>
        <end position="78"/>
    </location>
</feature>
<dbReference type="SMART" id="SM00320">
    <property type="entry name" value="WD40"/>
    <property type="match status" value="6"/>
</dbReference>
<dbReference type="PANTHER" id="PTHR22805:SF2">
    <property type="entry name" value="WD REPEAT-CONTAINING PROTEIN 41"/>
    <property type="match status" value="1"/>
</dbReference>
<dbReference type="STRING" id="8154.ENSACLP00000038654"/>
<dbReference type="InterPro" id="IPR001680">
    <property type="entry name" value="WD40_rpt"/>
</dbReference>
<evidence type="ECO:0000256" key="3">
    <source>
        <dbReference type="PROSITE-ProRule" id="PRU00221"/>
    </source>
</evidence>
<sequence>MLRWILGGREAQSSAEKSPVLCIGEEQPKNCFTELQVLKGHFDIVRFLVQIDDFRCASAGDDGLVLVWNVETGERLQELRGHSQQITAITTITCKNEVTLNTSLITASSDRSLSLWDPDTGNRVQTISDLHSSVKCLLVLERLCVWLSGGEELCVWNRDFQLQCQRPNHSDTGITALIELPKNYIAAAMDKKIMIYSLTVSADSSLSVAEIRCLSDHQDQIRALINVNDGLFASGSHMGELILWNATEWNLLAYEHILWEESQDYNQTEIRMGAPKPSEMSIQHLTTNGNLILAAVGSGLYVYSVQTRSVVAYRKVAHDSNVLHTMLLSDCELMSCSEDGSVRMWEIQDLPLPAEPASSDVRKFHGERFGYMLGGPPAHSVEERRKTVSSPQPGPFPEIGGEGRTLTFMSLALKKSWEVDA</sequence>
<evidence type="ECO:0008006" key="7">
    <source>
        <dbReference type="Google" id="ProtNLM"/>
    </source>
</evidence>
<feature type="repeat" description="WD" evidence="3">
    <location>
        <begin position="79"/>
        <end position="126"/>
    </location>
</feature>
<keyword evidence="1 3" id="KW-0853">WD repeat</keyword>
<evidence type="ECO:0000313" key="6">
    <source>
        <dbReference type="Proteomes" id="UP000265100"/>
    </source>
</evidence>
<dbReference type="GO" id="GO:0005765">
    <property type="term" value="C:lysosomal membrane"/>
    <property type="evidence" value="ECO:0007669"/>
    <property type="project" value="TreeGrafter"/>
</dbReference>
<feature type="region of interest" description="Disordered" evidence="4">
    <location>
        <begin position="375"/>
        <end position="400"/>
    </location>
</feature>
<dbReference type="Gene3D" id="2.130.10.10">
    <property type="entry name" value="YVTN repeat-like/Quinoprotein amine dehydrogenase"/>
    <property type="match status" value="2"/>
</dbReference>
<keyword evidence="6" id="KW-1185">Reference proteome</keyword>
<dbReference type="SUPFAM" id="SSF50978">
    <property type="entry name" value="WD40 repeat-like"/>
    <property type="match status" value="1"/>
</dbReference>
<evidence type="ECO:0000256" key="2">
    <source>
        <dbReference type="ARBA" id="ARBA00022737"/>
    </source>
</evidence>
<dbReference type="PRINTS" id="PR00320">
    <property type="entry name" value="GPROTEINBRPT"/>
</dbReference>
<gene>
    <name evidence="5" type="primary">WDR41</name>
</gene>
<dbReference type="InterPro" id="IPR015943">
    <property type="entry name" value="WD40/YVTN_repeat-like_dom_sf"/>
</dbReference>
<dbReference type="GO" id="GO:0010506">
    <property type="term" value="P:regulation of autophagy"/>
    <property type="evidence" value="ECO:0007669"/>
    <property type="project" value="InterPro"/>
</dbReference>
<reference evidence="5" key="3">
    <citation type="submission" date="2025-08" db="UniProtKB">
        <authorList>
            <consortium name="Ensembl"/>
        </authorList>
    </citation>
    <scope>IDENTIFICATION</scope>
</reference>
<reference evidence="5" key="4">
    <citation type="submission" date="2025-09" db="UniProtKB">
        <authorList>
            <consortium name="Ensembl"/>
        </authorList>
    </citation>
    <scope>IDENTIFICATION</scope>
</reference>
<dbReference type="OrthoDB" id="273067at2759"/>
<dbReference type="AlphaFoldDB" id="A0A3P8RAU1"/>
<dbReference type="InterPro" id="IPR020472">
    <property type="entry name" value="WD40_PAC1"/>
</dbReference>